<feature type="compositionally biased region" description="Low complexity" evidence="1">
    <location>
        <begin position="345"/>
        <end position="360"/>
    </location>
</feature>
<evidence type="ECO:0000256" key="1">
    <source>
        <dbReference type="SAM" id="MobiDB-lite"/>
    </source>
</evidence>
<reference evidence="2" key="1">
    <citation type="journal article" date="2023" name="Mol. Phylogenet. Evol.">
        <title>Genome-scale phylogeny and comparative genomics of the fungal order Sordariales.</title>
        <authorList>
            <person name="Hensen N."/>
            <person name="Bonometti L."/>
            <person name="Westerberg I."/>
            <person name="Brannstrom I.O."/>
            <person name="Guillou S."/>
            <person name="Cros-Aarteil S."/>
            <person name="Calhoun S."/>
            <person name="Haridas S."/>
            <person name="Kuo A."/>
            <person name="Mondo S."/>
            <person name="Pangilinan J."/>
            <person name="Riley R."/>
            <person name="LaButti K."/>
            <person name="Andreopoulos B."/>
            <person name="Lipzen A."/>
            <person name="Chen C."/>
            <person name="Yan M."/>
            <person name="Daum C."/>
            <person name="Ng V."/>
            <person name="Clum A."/>
            <person name="Steindorff A."/>
            <person name="Ohm R.A."/>
            <person name="Martin F."/>
            <person name="Silar P."/>
            <person name="Natvig D.O."/>
            <person name="Lalanne C."/>
            <person name="Gautier V."/>
            <person name="Ament-Velasquez S.L."/>
            <person name="Kruys A."/>
            <person name="Hutchinson M.I."/>
            <person name="Powell A.J."/>
            <person name="Barry K."/>
            <person name="Miller A.N."/>
            <person name="Grigoriev I.V."/>
            <person name="Debuchy R."/>
            <person name="Gladieux P."/>
            <person name="Hiltunen Thoren M."/>
            <person name="Johannesson H."/>
        </authorList>
    </citation>
    <scope>NUCLEOTIDE SEQUENCE</scope>
    <source>
        <strain evidence="2">PSN243</strain>
    </source>
</reference>
<sequence>MSSEDSASTRRWEHTRAHFPAPSNNEGSDGSVGDPTPDSTFSAAKNSTHSTPASSFCDQDFGEPDLSTPKWPWAPDSETAIEDSVTHGQPFRSPSVVSRLLFSRKESDPKSSRPVENSQPVIPHDAVVLPIPCREKMYPFRGAPGLFVGYEDQVRPPPKQVERWEKDIEPRFWTDASEFHRKLSTTRLGSRHPPGISLELRMSGYASNPHSTHVALIPRIWVLYDHDRWKKQVKKFVQELEWLNHEGFGPVEIRRGSPRLATMNPLMLCGESSAAPRPRISLARRLVSLSPCGSTTRPFSNWAAMLRHSDEKWNNSRLALTTAHGMLELVWDALMDFEPEDDTDSGQSSPSSDYSGYESDVSSTFGDAPWGEATWPTLSSGTKPQEVSNWEAVEILGVTSFLGSGHLDPGAAMFGSTVPEPPKRDTDFSLLGIPAVDILTNHYSHSDDPQGKKILIRHSESSPFMQSMTPINLDLVFGPDHALKVQLLPGKSQFMVRGVRFAARKVRARAPLGKSSIAIYHTEVDDVVGSPAMNGSGG</sequence>
<reference evidence="2" key="2">
    <citation type="submission" date="2023-05" db="EMBL/GenBank/DDBJ databases">
        <authorList>
            <consortium name="Lawrence Berkeley National Laboratory"/>
            <person name="Steindorff A."/>
            <person name="Hensen N."/>
            <person name="Bonometti L."/>
            <person name="Westerberg I."/>
            <person name="Brannstrom I.O."/>
            <person name="Guillou S."/>
            <person name="Cros-Aarteil S."/>
            <person name="Calhoun S."/>
            <person name="Haridas S."/>
            <person name="Kuo A."/>
            <person name="Mondo S."/>
            <person name="Pangilinan J."/>
            <person name="Riley R."/>
            <person name="Labutti K."/>
            <person name="Andreopoulos B."/>
            <person name="Lipzen A."/>
            <person name="Chen C."/>
            <person name="Yanf M."/>
            <person name="Daum C."/>
            <person name="Ng V."/>
            <person name="Clum A."/>
            <person name="Ohm R."/>
            <person name="Martin F."/>
            <person name="Silar P."/>
            <person name="Natvig D."/>
            <person name="Lalanne C."/>
            <person name="Gautier V."/>
            <person name="Ament-Velasquez S.L."/>
            <person name="Kruys A."/>
            <person name="Hutchinson M.I."/>
            <person name="Powell A.J."/>
            <person name="Barry K."/>
            <person name="Miller A.N."/>
            <person name="Grigoriev I.V."/>
            <person name="Debuchy R."/>
            <person name="Gladieux P."/>
            <person name="Thoren M.H."/>
            <person name="Johannesson H."/>
        </authorList>
    </citation>
    <scope>NUCLEOTIDE SEQUENCE</scope>
    <source>
        <strain evidence="2">PSN243</strain>
    </source>
</reference>
<feature type="region of interest" description="Disordered" evidence="1">
    <location>
        <begin position="1"/>
        <end position="76"/>
    </location>
</feature>
<feature type="compositionally biased region" description="Basic and acidic residues" evidence="1">
    <location>
        <begin position="7"/>
        <end position="16"/>
    </location>
</feature>
<name>A0AAV9GAA8_9PEZI</name>
<proteinExistence type="predicted"/>
<comment type="caution">
    <text evidence="2">The sequence shown here is derived from an EMBL/GenBank/DDBJ whole genome shotgun (WGS) entry which is preliminary data.</text>
</comment>
<gene>
    <name evidence="2" type="ORF">QBC34DRAFT_384355</name>
</gene>
<dbReference type="EMBL" id="MU865966">
    <property type="protein sequence ID" value="KAK4445330.1"/>
    <property type="molecule type" value="Genomic_DNA"/>
</dbReference>
<dbReference type="Proteomes" id="UP001321760">
    <property type="component" value="Unassembled WGS sequence"/>
</dbReference>
<dbReference type="AlphaFoldDB" id="A0AAV9GAA8"/>
<accession>A0AAV9GAA8</accession>
<feature type="region of interest" description="Disordered" evidence="1">
    <location>
        <begin position="338"/>
        <end position="362"/>
    </location>
</feature>
<protein>
    <submittedName>
        <fullName evidence="2">Uncharacterized protein</fullName>
    </submittedName>
</protein>
<evidence type="ECO:0000313" key="2">
    <source>
        <dbReference type="EMBL" id="KAK4445330.1"/>
    </source>
</evidence>
<feature type="compositionally biased region" description="Polar residues" evidence="1">
    <location>
        <begin position="37"/>
        <end position="57"/>
    </location>
</feature>
<keyword evidence="3" id="KW-1185">Reference proteome</keyword>
<evidence type="ECO:0000313" key="3">
    <source>
        <dbReference type="Proteomes" id="UP001321760"/>
    </source>
</evidence>
<organism evidence="2 3">
    <name type="scientific">Podospora aff. communis PSN243</name>
    <dbReference type="NCBI Taxonomy" id="3040156"/>
    <lineage>
        <taxon>Eukaryota</taxon>
        <taxon>Fungi</taxon>
        <taxon>Dikarya</taxon>
        <taxon>Ascomycota</taxon>
        <taxon>Pezizomycotina</taxon>
        <taxon>Sordariomycetes</taxon>
        <taxon>Sordariomycetidae</taxon>
        <taxon>Sordariales</taxon>
        <taxon>Podosporaceae</taxon>
        <taxon>Podospora</taxon>
    </lineage>
</organism>